<keyword evidence="2" id="KW-1185">Reference proteome</keyword>
<dbReference type="AlphaFoldDB" id="A0AAE1B7W5"/>
<comment type="caution">
    <text evidence="1">The sequence shown here is derived from an EMBL/GenBank/DDBJ whole genome shotgun (WGS) entry which is preliminary data.</text>
</comment>
<dbReference type="EMBL" id="JAWDGP010000454">
    <property type="protein sequence ID" value="KAK3800486.1"/>
    <property type="molecule type" value="Genomic_DNA"/>
</dbReference>
<dbReference type="Proteomes" id="UP001283361">
    <property type="component" value="Unassembled WGS sequence"/>
</dbReference>
<sequence length="230" mass="26306">MVKHLRAWSHLFTSRPVTIGISRTGQHYFTFVTFNGDIQITSENSSTQNGFYLIPDFSRGNPQRIKVSRKTQIYAENRRLVRIVYRRLEWTEEVRLEIEGELSGLPLIRLHGRGLPLGRAERAEVNTLLSTEQGSVGEMPKLSTEVDVDKTRARNMSTSVAQVYPNQISSSVGELPFYKQKNSREEKRLSTTLGETATKKTPCPEPFNYESVFALRPTNVLAVNRRKYKL</sequence>
<evidence type="ECO:0000313" key="2">
    <source>
        <dbReference type="Proteomes" id="UP001283361"/>
    </source>
</evidence>
<organism evidence="1 2">
    <name type="scientific">Elysia crispata</name>
    <name type="common">lettuce slug</name>
    <dbReference type="NCBI Taxonomy" id="231223"/>
    <lineage>
        <taxon>Eukaryota</taxon>
        <taxon>Metazoa</taxon>
        <taxon>Spiralia</taxon>
        <taxon>Lophotrochozoa</taxon>
        <taxon>Mollusca</taxon>
        <taxon>Gastropoda</taxon>
        <taxon>Heterobranchia</taxon>
        <taxon>Euthyneura</taxon>
        <taxon>Panpulmonata</taxon>
        <taxon>Sacoglossa</taxon>
        <taxon>Placobranchoidea</taxon>
        <taxon>Plakobranchidae</taxon>
        <taxon>Elysia</taxon>
    </lineage>
</organism>
<evidence type="ECO:0000313" key="1">
    <source>
        <dbReference type="EMBL" id="KAK3800486.1"/>
    </source>
</evidence>
<protein>
    <submittedName>
        <fullName evidence="1">Uncharacterized protein</fullName>
    </submittedName>
</protein>
<reference evidence="1" key="1">
    <citation type="journal article" date="2023" name="G3 (Bethesda)">
        <title>A reference genome for the long-term kleptoplast-retaining sea slug Elysia crispata morphotype clarki.</title>
        <authorList>
            <person name="Eastman K.E."/>
            <person name="Pendleton A.L."/>
            <person name="Shaikh M.A."/>
            <person name="Suttiyut T."/>
            <person name="Ogas R."/>
            <person name="Tomko P."/>
            <person name="Gavelis G."/>
            <person name="Widhalm J.R."/>
            <person name="Wisecaver J.H."/>
        </authorList>
    </citation>
    <scope>NUCLEOTIDE SEQUENCE</scope>
    <source>
        <strain evidence="1">ECLA1</strain>
    </source>
</reference>
<gene>
    <name evidence="1" type="ORF">RRG08_051767</name>
</gene>
<accession>A0AAE1B7W5</accession>
<name>A0AAE1B7W5_9GAST</name>
<proteinExistence type="predicted"/>